<dbReference type="GeneID" id="30309208"/>
<evidence type="ECO:0000313" key="2">
    <source>
        <dbReference type="Proteomes" id="UP000202081"/>
    </source>
</evidence>
<sequence length="75" mass="8695">MKPTENYEQLIERFTKRTAQLTDKADELYDAYSEYVKIQEDLTRLQGSLQAVEYLAYGKLPGDGNHDGMQDHKPQ</sequence>
<organism evidence="1 2">
    <name type="scientific">Synechococcus phage S-WAM2</name>
    <dbReference type="NCBI Taxonomy" id="1815522"/>
    <lineage>
        <taxon>Viruses</taxon>
        <taxon>Duplodnaviria</taxon>
        <taxon>Heunggongvirae</taxon>
        <taxon>Uroviricota</taxon>
        <taxon>Caudoviricetes</taxon>
        <taxon>Pantevenvirales</taxon>
        <taxon>Kyanoviridae</taxon>
        <taxon>Cymopoleiavirus</taxon>
        <taxon>Cymopoleiavirus swam2</taxon>
    </lineage>
</organism>
<dbReference type="OrthoDB" id="25519at10239"/>
<name>A0A1D8KT21_9CAUD</name>
<reference evidence="1 2" key="1">
    <citation type="journal article" date="2016" name="Virology">
        <title>The genomic content and context of auxiliary metabolic genes in marine cyanomyoviruses.</title>
        <authorList>
            <person name="Crummett L.T."/>
            <person name="Puxty R.J."/>
            <person name="Weihe C."/>
            <person name="Marston M.F."/>
            <person name="Martiny J.B."/>
        </authorList>
    </citation>
    <scope>NUCLEOTIDE SEQUENCE [LARGE SCALE GENOMIC DNA]</scope>
    <source>
        <strain evidence="1">0810PA29</strain>
    </source>
</reference>
<dbReference type="EMBL" id="KU686211">
    <property type="protein sequence ID" value="AOV61830.1"/>
    <property type="molecule type" value="Genomic_DNA"/>
</dbReference>
<dbReference type="Proteomes" id="UP000202081">
    <property type="component" value="Segment"/>
</dbReference>
<dbReference type="KEGG" id="vg:30309208"/>
<dbReference type="RefSeq" id="YP_009324298.1">
    <property type="nucleotide sequence ID" value="NC_031935.1"/>
</dbReference>
<gene>
    <name evidence="1" type="ORF">P29B0810_135</name>
</gene>
<protein>
    <submittedName>
        <fullName evidence="1">Uncharacterized protein</fullName>
    </submittedName>
</protein>
<evidence type="ECO:0000313" key="1">
    <source>
        <dbReference type="EMBL" id="AOV61830.1"/>
    </source>
</evidence>
<keyword evidence="2" id="KW-1185">Reference proteome</keyword>
<proteinExistence type="predicted"/>
<accession>A0A1D8KT21</accession>